<protein>
    <submittedName>
        <fullName evidence="1">Uncharacterized protein</fullName>
    </submittedName>
</protein>
<evidence type="ECO:0000313" key="1">
    <source>
        <dbReference type="EMBL" id="TFK48534.1"/>
    </source>
</evidence>
<proteinExistence type="predicted"/>
<reference evidence="1 2" key="1">
    <citation type="journal article" date="2019" name="Nat. Ecol. Evol.">
        <title>Megaphylogeny resolves global patterns of mushroom evolution.</title>
        <authorList>
            <person name="Varga T."/>
            <person name="Krizsan K."/>
            <person name="Foldi C."/>
            <person name="Dima B."/>
            <person name="Sanchez-Garcia M."/>
            <person name="Sanchez-Ramirez S."/>
            <person name="Szollosi G.J."/>
            <person name="Szarkandi J.G."/>
            <person name="Papp V."/>
            <person name="Albert L."/>
            <person name="Andreopoulos W."/>
            <person name="Angelini C."/>
            <person name="Antonin V."/>
            <person name="Barry K.W."/>
            <person name="Bougher N.L."/>
            <person name="Buchanan P."/>
            <person name="Buyck B."/>
            <person name="Bense V."/>
            <person name="Catcheside P."/>
            <person name="Chovatia M."/>
            <person name="Cooper J."/>
            <person name="Damon W."/>
            <person name="Desjardin D."/>
            <person name="Finy P."/>
            <person name="Geml J."/>
            <person name="Haridas S."/>
            <person name="Hughes K."/>
            <person name="Justo A."/>
            <person name="Karasinski D."/>
            <person name="Kautmanova I."/>
            <person name="Kiss B."/>
            <person name="Kocsube S."/>
            <person name="Kotiranta H."/>
            <person name="LaButti K.M."/>
            <person name="Lechner B.E."/>
            <person name="Liimatainen K."/>
            <person name="Lipzen A."/>
            <person name="Lukacs Z."/>
            <person name="Mihaltcheva S."/>
            <person name="Morgado L.N."/>
            <person name="Niskanen T."/>
            <person name="Noordeloos M.E."/>
            <person name="Ohm R.A."/>
            <person name="Ortiz-Santana B."/>
            <person name="Ovrebo C."/>
            <person name="Racz N."/>
            <person name="Riley R."/>
            <person name="Savchenko A."/>
            <person name="Shiryaev A."/>
            <person name="Soop K."/>
            <person name="Spirin V."/>
            <person name="Szebenyi C."/>
            <person name="Tomsovsky M."/>
            <person name="Tulloss R.E."/>
            <person name="Uehling J."/>
            <person name="Grigoriev I.V."/>
            <person name="Vagvolgyi C."/>
            <person name="Papp T."/>
            <person name="Martin F.M."/>
            <person name="Miettinen O."/>
            <person name="Hibbett D.S."/>
            <person name="Nagy L.G."/>
        </authorList>
    </citation>
    <scope>NUCLEOTIDE SEQUENCE [LARGE SCALE GENOMIC DNA]</scope>
    <source>
        <strain evidence="1 2">OMC1185</strain>
    </source>
</reference>
<evidence type="ECO:0000313" key="2">
    <source>
        <dbReference type="Proteomes" id="UP000305948"/>
    </source>
</evidence>
<sequence>MDLKAAAAKFIHESLTPDTVLHELRSSFSSLFPEIMKDQDVYLKEHWPEVCKTKAFDTFMADLFANCPGESGKILFRHMMAAVRGPDPRPAPTSPVESHL</sequence>
<keyword evidence="2" id="KW-1185">Reference proteome</keyword>
<gene>
    <name evidence="1" type="ORF">OE88DRAFT_1737779</name>
</gene>
<dbReference type="EMBL" id="ML213519">
    <property type="protein sequence ID" value="TFK48534.1"/>
    <property type="molecule type" value="Genomic_DNA"/>
</dbReference>
<accession>A0A5C3MT24</accession>
<dbReference type="OrthoDB" id="6359816at2759"/>
<dbReference type="AlphaFoldDB" id="A0A5C3MT24"/>
<name>A0A5C3MT24_9AGAM</name>
<dbReference type="Proteomes" id="UP000305948">
    <property type="component" value="Unassembled WGS sequence"/>
</dbReference>
<organism evidence="1 2">
    <name type="scientific">Heliocybe sulcata</name>
    <dbReference type="NCBI Taxonomy" id="5364"/>
    <lineage>
        <taxon>Eukaryota</taxon>
        <taxon>Fungi</taxon>
        <taxon>Dikarya</taxon>
        <taxon>Basidiomycota</taxon>
        <taxon>Agaricomycotina</taxon>
        <taxon>Agaricomycetes</taxon>
        <taxon>Gloeophyllales</taxon>
        <taxon>Gloeophyllaceae</taxon>
        <taxon>Heliocybe</taxon>
    </lineage>
</organism>
<dbReference type="STRING" id="5364.A0A5C3MT24"/>